<feature type="domain" description="PGG" evidence="9">
    <location>
        <begin position="288"/>
        <end position="383"/>
    </location>
</feature>
<dbReference type="PANTHER" id="PTHR24186:SF56">
    <property type="entry name" value="PGG DOMAIN-CONTAINING PROTEIN"/>
    <property type="match status" value="1"/>
</dbReference>
<dbReference type="InterPro" id="IPR036770">
    <property type="entry name" value="Ankyrin_rpt-contain_sf"/>
</dbReference>
<feature type="transmembrane region" description="Helical" evidence="8">
    <location>
        <begin position="415"/>
        <end position="434"/>
    </location>
</feature>
<feature type="repeat" description="ANK" evidence="7">
    <location>
        <begin position="103"/>
        <end position="135"/>
    </location>
</feature>
<dbReference type="SUPFAM" id="SSF48403">
    <property type="entry name" value="Ankyrin repeat"/>
    <property type="match status" value="1"/>
</dbReference>
<evidence type="ECO:0000313" key="11">
    <source>
        <dbReference type="EMBL" id="OTG08927.1"/>
    </source>
</evidence>
<evidence type="ECO:0000256" key="2">
    <source>
        <dbReference type="ARBA" id="ARBA00022692"/>
    </source>
</evidence>
<keyword evidence="6 8" id="KW-0472">Membrane</keyword>
<feature type="repeat" description="ANK" evidence="7">
    <location>
        <begin position="136"/>
        <end position="168"/>
    </location>
</feature>
<protein>
    <submittedName>
        <fullName evidence="10">Ankyrin repeat-containing domain, PGG domain, ankyrin repeat-containing domain superfamily</fullName>
    </submittedName>
    <submittedName>
        <fullName evidence="11">Putative ankyrin repeat family protein</fullName>
    </submittedName>
</protein>
<evidence type="ECO:0000259" key="9">
    <source>
        <dbReference type="Pfam" id="PF13962"/>
    </source>
</evidence>
<dbReference type="PROSITE" id="PS50088">
    <property type="entry name" value="ANK_REPEAT"/>
    <property type="match status" value="4"/>
</dbReference>
<reference evidence="10 12" key="1">
    <citation type="journal article" date="2017" name="Nature">
        <title>The sunflower genome provides insights into oil metabolism, flowering and Asterid evolution.</title>
        <authorList>
            <person name="Badouin H."/>
            <person name="Gouzy J."/>
            <person name="Grassa C.J."/>
            <person name="Murat F."/>
            <person name="Staton S.E."/>
            <person name="Cottret L."/>
            <person name="Lelandais-Briere C."/>
            <person name="Owens G.L."/>
            <person name="Carrere S."/>
            <person name="Mayjonade B."/>
            <person name="Legrand L."/>
            <person name="Gill N."/>
            <person name="Kane N.C."/>
            <person name="Bowers J.E."/>
            <person name="Hubner S."/>
            <person name="Bellec A."/>
            <person name="Berard A."/>
            <person name="Berges H."/>
            <person name="Blanchet N."/>
            <person name="Boniface M.C."/>
            <person name="Brunel D."/>
            <person name="Catrice O."/>
            <person name="Chaidir N."/>
            <person name="Claudel C."/>
            <person name="Donnadieu C."/>
            <person name="Faraut T."/>
            <person name="Fievet G."/>
            <person name="Helmstetter N."/>
            <person name="King M."/>
            <person name="Knapp S.J."/>
            <person name="Lai Z."/>
            <person name="Le Paslier M.C."/>
            <person name="Lippi Y."/>
            <person name="Lorenzon L."/>
            <person name="Mandel J.R."/>
            <person name="Marage G."/>
            <person name="Marchand G."/>
            <person name="Marquand E."/>
            <person name="Bret-Mestries E."/>
            <person name="Morien E."/>
            <person name="Nambeesan S."/>
            <person name="Nguyen T."/>
            <person name="Pegot-Espagnet P."/>
            <person name="Pouilly N."/>
            <person name="Raftis F."/>
            <person name="Sallet E."/>
            <person name="Schiex T."/>
            <person name="Thomas J."/>
            <person name="Vandecasteele C."/>
            <person name="Vares D."/>
            <person name="Vear F."/>
            <person name="Vautrin S."/>
            <person name="Crespi M."/>
            <person name="Mangin B."/>
            <person name="Burke J.M."/>
            <person name="Salse J."/>
            <person name="Munos S."/>
            <person name="Vincourt P."/>
            <person name="Rieseberg L.H."/>
            <person name="Langlade N.B."/>
        </authorList>
    </citation>
    <scope>NUCLEOTIDE SEQUENCE [LARGE SCALE GENOMIC DNA]</scope>
    <source>
        <strain evidence="12">cv. SF193</strain>
        <tissue evidence="10">Leaves</tissue>
    </source>
</reference>
<sequence>MDQRLFQAAWNGDVNHLLNEIQANPSVLHAAALEGGENPLHVACLAGHVNFVATVVNLRPQLCWELNQDGFSPLHIAASCGHVEIVKVLLQVHLDLCLLEGKDRKIPLHLSVAKGNVEVTKLLLSILESVDCTTAQGETVLHLAVKYNQFKVFEHLIQHLKQANKEDLLNSKDLNGNTCLHLAVYKKQYQVVDLMLNGGIISKEKMELNSLNKSGLTPLDTLLMFQSEIGDREIHEILVQSGALKAKSLEHTQEQSPNLHDTRPNHHRSLAKELLDYFSYNKVNETPTEVRNTLLVILILVAAATYQSALSPPGGTWQDDFFPSTLNNSSSSATSNTNATLPHTAGKPIMFTYKPRIYKIFLLANMLAFSTSIHMIFTLTGGFPMRNELRVAVGALLLSHVAGLAGINLGPDSDIAPEVLCTIAIVGLIIIWLLRCYQELSKKIRYHRQERV</sequence>
<dbReference type="InterPro" id="IPR002110">
    <property type="entry name" value="Ankyrin_rpt"/>
</dbReference>
<feature type="repeat" description="ANK" evidence="7">
    <location>
        <begin position="175"/>
        <end position="199"/>
    </location>
</feature>
<keyword evidence="3" id="KW-0677">Repeat</keyword>
<feature type="repeat" description="ANK" evidence="7">
    <location>
        <begin position="69"/>
        <end position="101"/>
    </location>
</feature>
<dbReference type="Gene3D" id="1.25.40.20">
    <property type="entry name" value="Ankyrin repeat-containing domain"/>
    <property type="match status" value="2"/>
</dbReference>
<evidence type="ECO:0000313" key="10">
    <source>
        <dbReference type="EMBL" id="KAF5783765.1"/>
    </source>
</evidence>
<keyword evidence="5 7" id="KW-0040">ANK repeat</keyword>
<dbReference type="EMBL" id="MNCJ02000326">
    <property type="protein sequence ID" value="KAF5783765.1"/>
    <property type="molecule type" value="Genomic_DNA"/>
</dbReference>
<name>A0A251TCP6_HELAN</name>
<dbReference type="InParanoid" id="A0A251TCP6"/>
<dbReference type="AlphaFoldDB" id="A0A251TCP6"/>
<dbReference type="PROSITE" id="PS50297">
    <property type="entry name" value="ANK_REP_REGION"/>
    <property type="match status" value="2"/>
</dbReference>
<dbReference type="PANTHER" id="PTHR24186">
    <property type="entry name" value="PROTEIN PHOSPHATASE 1 REGULATORY SUBUNIT"/>
    <property type="match status" value="1"/>
</dbReference>
<evidence type="ECO:0000313" key="12">
    <source>
        <dbReference type="Proteomes" id="UP000215914"/>
    </source>
</evidence>
<dbReference type="OMA" id="QPHIAGQ"/>
<dbReference type="Proteomes" id="UP000215914">
    <property type="component" value="Chromosome 11"/>
</dbReference>
<feature type="transmembrane region" description="Helical" evidence="8">
    <location>
        <begin position="389"/>
        <end position="409"/>
    </location>
</feature>
<evidence type="ECO:0000256" key="8">
    <source>
        <dbReference type="SAM" id="Phobius"/>
    </source>
</evidence>
<keyword evidence="4 8" id="KW-1133">Transmembrane helix</keyword>
<dbReference type="GO" id="GO:0016020">
    <property type="term" value="C:membrane"/>
    <property type="evidence" value="ECO:0007669"/>
    <property type="project" value="UniProtKB-SubCell"/>
</dbReference>
<dbReference type="STRING" id="4232.A0A251TCP6"/>
<reference evidence="10" key="3">
    <citation type="submission" date="2020-06" db="EMBL/GenBank/DDBJ databases">
        <title>Helianthus annuus Genome sequencing and assembly Release 2.</title>
        <authorList>
            <person name="Gouzy J."/>
            <person name="Langlade N."/>
            <person name="Munos S."/>
        </authorList>
    </citation>
    <scope>NUCLEOTIDE SEQUENCE</scope>
    <source>
        <tissue evidence="10">Leaves</tissue>
    </source>
</reference>
<dbReference type="EMBL" id="CM007900">
    <property type="protein sequence ID" value="OTG08927.1"/>
    <property type="molecule type" value="Genomic_DNA"/>
</dbReference>
<evidence type="ECO:0000256" key="1">
    <source>
        <dbReference type="ARBA" id="ARBA00004141"/>
    </source>
</evidence>
<dbReference type="Pfam" id="PF13962">
    <property type="entry name" value="PGG"/>
    <property type="match status" value="1"/>
</dbReference>
<keyword evidence="12" id="KW-1185">Reference proteome</keyword>
<dbReference type="Pfam" id="PF00023">
    <property type="entry name" value="Ank"/>
    <property type="match status" value="1"/>
</dbReference>
<dbReference type="SMART" id="SM00248">
    <property type="entry name" value="ANK"/>
    <property type="match status" value="6"/>
</dbReference>
<gene>
    <name evidence="11" type="ORF">HannXRQ_Chr11g0347131</name>
    <name evidence="10" type="ORF">HanXRQr2_Chr11g0511641</name>
</gene>
<organism evidence="11 12">
    <name type="scientific">Helianthus annuus</name>
    <name type="common">Common sunflower</name>
    <dbReference type="NCBI Taxonomy" id="4232"/>
    <lineage>
        <taxon>Eukaryota</taxon>
        <taxon>Viridiplantae</taxon>
        <taxon>Streptophyta</taxon>
        <taxon>Embryophyta</taxon>
        <taxon>Tracheophyta</taxon>
        <taxon>Spermatophyta</taxon>
        <taxon>Magnoliopsida</taxon>
        <taxon>eudicotyledons</taxon>
        <taxon>Gunneridae</taxon>
        <taxon>Pentapetalae</taxon>
        <taxon>asterids</taxon>
        <taxon>campanulids</taxon>
        <taxon>Asterales</taxon>
        <taxon>Asteraceae</taxon>
        <taxon>Asteroideae</taxon>
        <taxon>Heliantheae alliance</taxon>
        <taxon>Heliantheae</taxon>
        <taxon>Helianthus</taxon>
    </lineage>
</organism>
<feature type="transmembrane region" description="Helical" evidence="8">
    <location>
        <begin position="357"/>
        <end position="377"/>
    </location>
</feature>
<evidence type="ECO:0000256" key="5">
    <source>
        <dbReference type="ARBA" id="ARBA00023043"/>
    </source>
</evidence>
<evidence type="ECO:0000256" key="3">
    <source>
        <dbReference type="ARBA" id="ARBA00022737"/>
    </source>
</evidence>
<accession>A0A251TCP6</accession>
<evidence type="ECO:0000256" key="4">
    <source>
        <dbReference type="ARBA" id="ARBA00022989"/>
    </source>
</evidence>
<keyword evidence="2 8" id="KW-0812">Transmembrane</keyword>
<comment type="subcellular location">
    <subcellularLocation>
        <location evidence="1">Membrane</location>
        <topology evidence="1">Multi-pass membrane protein</topology>
    </subcellularLocation>
</comment>
<proteinExistence type="predicted"/>
<reference evidence="11" key="2">
    <citation type="submission" date="2017-02" db="EMBL/GenBank/DDBJ databases">
        <title>Sunflower complete genome.</title>
        <authorList>
            <person name="Langlade N."/>
            <person name="Munos S."/>
        </authorList>
    </citation>
    <scope>NUCLEOTIDE SEQUENCE [LARGE SCALE GENOMIC DNA]</scope>
    <source>
        <tissue evidence="11">Leaves</tissue>
    </source>
</reference>
<evidence type="ECO:0000256" key="6">
    <source>
        <dbReference type="ARBA" id="ARBA00023136"/>
    </source>
</evidence>
<dbReference type="Gramene" id="mRNA:HanXRQr2_Chr11g0511641">
    <property type="protein sequence ID" value="mRNA:HanXRQr2_Chr11g0511641"/>
    <property type="gene ID" value="HanXRQr2_Chr11g0511641"/>
</dbReference>
<dbReference type="OrthoDB" id="674805at2759"/>
<dbReference type="Pfam" id="PF12796">
    <property type="entry name" value="Ank_2"/>
    <property type="match status" value="2"/>
</dbReference>
<dbReference type="FunCoup" id="A0A251TCP6">
    <property type="interactions" value="157"/>
</dbReference>
<dbReference type="InterPro" id="IPR026961">
    <property type="entry name" value="PGG_dom"/>
</dbReference>
<evidence type="ECO:0000256" key="7">
    <source>
        <dbReference type="PROSITE-ProRule" id="PRU00023"/>
    </source>
</evidence>